<sequence length="82" mass="9110">MKAEKLLERITLDPNVMAGKPVIRGTRLTVQYILGLLAHGASVEEILEEYKGLTREDIRACLLFATESLEDTTFMPLTAEAC</sequence>
<dbReference type="PANTHER" id="PTHR34849:SF3">
    <property type="entry name" value="SSR2962 PROTEIN"/>
    <property type="match status" value="1"/>
</dbReference>
<evidence type="ECO:0000313" key="2">
    <source>
        <dbReference type="Proteomes" id="UP000027153"/>
    </source>
</evidence>
<dbReference type="PANTHER" id="PTHR34849">
    <property type="entry name" value="SSL5025 PROTEIN"/>
    <property type="match status" value="1"/>
</dbReference>
<dbReference type="AlphaFoldDB" id="A0A062VAM7"/>
<protein>
    <recommendedName>
        <fullName evidence="3">DUF433 domain-containing protein</fullName>
    </recommendedName>
</protein>
<dbReference type="InterPro" id="IPR036388">
    <property type="entry name" value="WH-like_DNA-bd_sf"/>
</dbReference>
<evidence type="ECO:0008006" key="3">
    <source>
        <dbReference type="Google" id="ProtNLM"/>
    </source>
</evidence>
<dbReference type="InterPro" id="IPR007367">
    <property type="entry name" value="DUF433"/>
</dbReference>
<organism evidence="1 2">
    <name type="scientific">Candidatus Methanoperedens nitratireducens</name>
    <dbReference type="NCBI Taxonomy" id="1392998"/>
    <lineage>
        <taxon>Archaea</taxon>
        <taxon>Methanobacteriati</taxon>
        <taxon>Methanobacteriota</taxon>
        <taxon>Stenosarchaea group</taxon>
        <taxon>Methanomicrobia</taxon>
        <taxon>Methanosarcinales</taxon>
        <taxon>ANME-2 cluster</taxon>
        <taxon>Candidatus Methanoperedentaceae</taxon>
        <taxon>Candidatus Methanoperedens</taxon>
    </lineage>
</organism>
<keyword evidence="2" id="KW-1185">Reference proteome</keyword>
<dbReference type="EMBL" id="JMIY01000002">
    <property type="protein sequence ID" value="KCZ72784.1"/>
    <property type="molecule type" value="Genomic_DNA"/>
</dbReference>
<reference evidence="1 2" key="1">
    <citation type="journal article" date="2013" name="Nature">
        <title>Anaerobic oxidation of methane coupled to nitrate reduction in a novel archaeal lineage.</title>
        <authorList>
            <person name="Haroon M.F."/>
            <person name="Hu S."/>
            <person name="Shi Y."/>
            <person name="Imelfort M."/>
            <person name="Keller J."/>
            <person name="Hugenholtz P."/>
            <person name="Yuan Z."/>
            <person name="Tyson G.W."/>
        </authorList>
    </citation>
    <scope>NUCLEOTIDE SEQUENCE [LARGE SCALE GENOMIC DNA]</scope>
    <source>
        <strain evidence="1 2">ANME-2d</strain>
    </source>
</reference>
<dbReference type="SUPFAM" id="SSF46689">
    <property type="entry name" value="Homeodomain-like"/>
    <property type="match status" value="1"/>
</dbReference>
<dbReference type="RefSeq" id="WP_048089790.1">
    <property type="nucleotide sequence ID" value="NZ_JMIY01000002.1"/>
</dbReference>
<gene>
    <name evidence="1" type="ORF">ANME2D_01219</name>
</gene>
<evidence type="ECO:0000313" key="1">
    <source>
        <dbReference type="EMBL" id="KCZ72784.1"/>
    </source>
</evidence>
<dbReference type="InterPro" id="IPR009057">
    <property type="entry name" value="Homeodomain-like_sf"/>
</dbReference>
<comment type="caution">
    <text evidence="1">The sequence shown here is derived from an EMBL/GenBank/DDBJ whole genome shotgun (WGS) entry which is preliminary data.</text>
</comment>
<name>A0A062VAM7_9EURY</name>
<proteinExistence type="predicted"/>
<dbReference type="Proteomes" id="UP000027153">
    <property type="component" value="Unassembled WGS sequence"/>
</dbReference>
<accession>A0A062VAM7</accession>
<dbReference type="Gene3D" id="1.10.10.10">
    <property type="entry name" value="Winged helix-like DNA-binding domain superfamily/Winged helix DNA-binding domain"/>
    <property type="match status" value="1"/>
</dbReference>
<dbReference type="Pfam" id="PF04255">
    <property type="entry name" value="DUF433"/>
    <property type="match status" value="1"/>
</dbReference>